<accession>A0A5S9MAH2</accession>
<keyword evidence="1" id="KW-0732">Signal</keyword>
<organism evidence="2 3">
    <name type="scientific">Bacillus safensis</name>
    <dbReference type="NCBI Taxonomy" id="561879"/>
    <lineage>
        <taxon>Bacteria</taxon>
        <taxon>Bacillati</taxon>
        <taxon>Bacillota</taxon>
        <taxon>Bacilli</taxon>
        <taxon>Bacillales</taxon>
        <taxon>Bacillaceae</taxon>
        <taxon>Bacillus</taxon>
    </lineage>
</organism>
<dbReference type="Proteomes" id="UP000464658">
    <property type="component" value="Chromosome"/>
</dbReference>
<evidence type="ECO:0000313" key="2">
    <source>
        <dbReference type="EMBL" id="BBP90123.1"/>
    </source>
</evidence>
<evidence type="ECO:0000256" key="1">
    <source>
        <dbReference type="SAM" id="SignalP"/>
    </source>
</evidence>
<feature type="signal peptide" evidence="1">
    <location>
        <begin position="1"/>
        <end position="24"/>
    </location>
</feature>
<feature type="chain" id="PRO_5039413953" evidence="1">
    <location>
        <begin position="25"/>
        <end position="65"/>
    </location>
</feature>
<name>A0A5S9MAH2_BACIA</name>
<reference evidence="2 3" key="1">
    <citation type="submission" date="2019-12" db="EMBL/GenBank/DDBJ databases">
        <title>Full genome sequence of a Bacillus safensis strain isolated from commercially available natto in Indonesia.</title>
        <authorList>
            <person name="Yoshida M."/>
            <person name="Uomi M."/>
            <person name="Waturangi D."/>
            <person name="Ekaputri J.J."/>
            <person name="Setiamarga D.H.E."/>
        </authorList>
    </citation>
    <scope>NUCLEOTIDE SEQUENCE [LARGE SCALE GENOMIC DNA]</scope>
    <source>
        <strain evidence="2 3">IDN1</strain>
    </source>
</reference>
<dbReference type="EMBL" id="AP021906">
    <property type="protein sequence ID" value="BBP90123.1"/>
    <property type="molecule type" value="Genomic_DNA"/>
</dbReference>
<proteinExistence type="predicted"/>
<sequence>MVFFLKKQMKFVVAILVTAALSSAITFVITKQGAVSVSGDEKFSKLMAAYTKVKDDITKKRMIKN</sequence>
<evidence type="ECO:0000313" key="3">
    <source>
        <dbReference type="Proteomes" id="UP000464658"/>
    </source>
</evidence>
<gene>
    <name evidence="2" type="ORF">BsIDN1_37410</name>
</gene>
<dbReference type="AlphaFoldDB" id="A0A5S9MAH2"/>
<protein>
    <submittedName>
        <fullName evidence="2">Uncharacterized protein</fullName>
    </submittedName>
</protein>